<accession>A0A1G8S0R5</accession>
<feature type="transmembrane region" description="Helical" evidence="1">
    <location>
        <begin position="145"/>
        <end position="175"/>
    </location>
</feature>
<feature type="transmembrane region" description="Helical" evidence="1">
    <location>
        <begin position="76"/>
        <end position="95"/>
    </location>
</feature>
<reference evidence="2 3" key="1">
    <citation type="submission" date="2016-10" db="EMBL/GenBank/DDBJ databases">
        <authorList>
            <person name="de Groot N.N."/>
        </authorList>
    </citation>
    <scope>NUCLEOTIDE SEQUENCE [LARGE SCALE GENOMIC DNA]</scope>
    <source>
        <strain evidence="2 3">CGMCC 1.10076</strain>
    </source>
</reference>
<feature type="transmembrane region" description="Helical" evidence="1">
    <location>
        <begin position="348"/>
        <end position="367"/>
    </location>
</feature>
<name>A0A1G8S0R5_9FLAO</name>
<feature type="transmembrane region" description="Helical" evidence="1">
    <location>
        <begin position="254"/>
        <end position="276"/>
    </location>
</feature>
<evidence type="ECO:0000256" key="1">
    <source>
        <dbReference type="SAM" id="Phobius"/>
    </source>
</evidence>
<keyword evidence="1" id="KW-1133">Transmembrane helix</keyword>
<evidence type="ECO:0000313" key="3">
    <source>
        <dbReference type="Proteomes" id="UP000199580"/>
    </source>
</evidence>
<dbReference type="Proteomes" id="UP000199580">
    <property type="component" value="Unassembled WGS sequence"/>
</dbReference>
<keyword evidence="3" id="KW-1185">Reference proteome</keyword>
<feature type="transmembrane region" description="Helical" evidence="1">
    <location>
        <begin position="7"/>
        <end position="26"/>
    </location>
</feature>
<organism evidence="2 3">
    <name type="scientific">Flavobacterium noncentrifugens</name>
    <dbReference type="NCBI Taxonomy" id="1128970"/>
    <lineage>
        <taxon>Bacteria</taxon>
        <taxon>Pseudomonadati</taxon>
        <taxon>Bacteroidota</taxon>
        <taxon>Flavobacteriia</taxon>
        <taxon>Flavobacteriales</taxon>
        <taxon>Flavobacteriaceae</taxon>
        <taxon>Flavobacterium</taxon>
    </lineage>
</organism>
<feature type="transmembrane region" description="Helical" evidence="1">
    <location>
        <begin position="187"/>
        <end position="207"/>
    </location>
</feature>
<dbReference type="EMBL" id="FNEZ01000001">
    <property type="protein sequence ID" value="SDJ22783.1"/>
    <property type="molecule type" value="Genomic_DNA"/>
</dbReference>
<feature type="transmembrane region" description="Helical" evidence="1">
    <location>
        <begin position="107"/>
        <end position="133"/>
    </location>
</feature>
<keyword evidence="1" id="KW-0472">Membrane</keyword>
<dbReference type="RefSeq" id="WP_091391574.1">
    <property type="nucleotide sequence ID" value="NZ_BKAI01000001.1"/>
</dbReference>
<sequence>MKAKNRYILLLTALYFAISYVGILHHELWLDEAHHWLLARDSGSFSELVQATRIEGHPILWNVLLFGITRFTWNPFWMQLLNVLIATASVSVFLWKAPVSLPFKILFIFGYFMIFEYNLISRNYMLGVLFLFLACAAFRDRKQNFALLCFWLALAANVHLMFSVIAFALLLALIVENYQQQKLFDKSYLVGYIIFSIGILLLFVQILSSNSGWFFGSINQNPFSEKISKGLISFFKGIVLLPDFRTLHFWNTNLIVVLSRKLSVVLGLMIYFLPLFVFRKKHALFFVYIALIGMQVFFFITQRAAARFHGMAFLIVIIGFWIEHYYVSDHSKFKNISIRFDLTKFKKAILYSILILHCFSGIIAYYIDFTQPFASAKEIVDFVRSKKLDQLPIMALTCDGTVPSAYFEKKIWFLYDHSYQSYCHWDGNFPSNVSASEIAVLIGDFMKNHNRAVYISYDPIVKNSETGIWIPISNEVKVRFLKAFVNNAVVSDKYYIFEVSRITETNQR</sequence>
<dbReference type="AlphaFoldDB" id="A0A1G8S0R5"/>
<evidence type="ECO:0008006" key="4">
    <source>
        <dbReference type="Google" id="ProtNLM"/>
    </source>
</evidence>
<feature type="transmembrane region" description="Helical" evidence="1">
    <location>
        <begin position="306"/>
        <end position="327"/>
    </location>
</feature>
<evidence type="ECO:0000313" key="2">
    <source>
        <dbReference type="EMBL" id="SDJ22783.1"/>
    </source>
</evidence>
<gene>
    <name evidence="2" type="ORF">SAMN04487935_0362</name>
</gene>
<proteinExistence type="predicted"/>
<protein>
    <recommendedName>
        <fullName evidence="4">EpsG family protein</fullName>
    </recommendedName>
</protein>
<dbReference type="OrthoDB" id="1815350at2"/>
<feature type="transmembrane region" description="Helical" evidence="1">
    <location>
        <begin position="283"/>
        <end position="300"/>
    </location>
</feature>
<keyword evidence="1" id="KW-0812">Transmembrane</keyword>
<dbReference type="STRING" id="1128970.SAMN04487935_0362"/>